<evidence type="ECO:0000313" key="5">
    <source>
        <dbReference type="EMBL" id="GHO58950.1"/>
    </source>
</evidence>
<dbReference type="SUPFAM" id="SSF46785">
    <property type="entry name" value="Winged helix' DNA-binding domain"/>
    <property type="match status" value="1"/>
</dbReference>
<dbReference type="EMBL" id="BNJG01000003">
    <property type="protein sequence ID" value="GHO58950.1"/>
    <property type="molecule type" value="Genomic_DNA"/>
</dbReference>
<dbReference type="InterPro" id="IPR011991">
    <property type="entry name" value="ArsR-like_HTH"/>
</dbReference>
<keyword evidence="1" id="KW-0805">Transcription regulation</keyword>
<dbReference type="PRINTS" id="PR00778">
    <property type="entry name" value="HTHARSR"/>
</dbReference>
<name>A0ABQ3V231_9CHLR</name>
<proteinExistence type="predicted"/>
<keyword evidence="2" id="KW-0238">DNA-binding</keyword>
<feature type="domain" description="HTH arsR-type" evidence="4">
    <location>
        <begin position="1"/>
        <end position="89"/>
    </location>
</feature>
<organism evidence="5 6">
    <name type="scientific">Ktedonobacter robiniae</name>
    <dbReference type="NCBI Taxonomy" id="2778365"/>
    <lineage>
        <taxon>Bacteria</taxon>
        <taxon>Bacillati</taxon>
        <taxon>Chloroflexota</taxon>
        <taxon>Ktedonobacteria</taxon>
        <taxon>Ktedonobacterales</taxon>
        <taxon>Ktedonobacteraceae</taxon>
        <taxon>Ktedonobacter</taxon>
    </lineage>
</organism>
<dbReference type="PANTHER" id="PTHR33154:SF33">
    <property type="entry name" value="TRANSCRIPTIONAL REPRESSOR SDPR"/>
    <property type="match status" value="1"/>
</dbReference>
<dbReference type="InterPro" id="IPR001845">
    <property type="entry name" value="HTH_ArsR_DNA-bd_dom"/>
</dbReference>
<dbReference type="PANTHER" id="PTHR33154">
    <property type="entry name" value="TRANSCRIPTIONAL REGULATOR, ARSR FAMILY"/>
    <property type="match status" value="1"/>
</dbReference>
<dbReference type="SMART" id="SM00418">
    <property type="entry name" value="HTH_ARSR"/>
    <property type="match status" value="1"/>
</dbReference>
<evidence type="ECO:0000313" key="6">
    <source>
        <dbReference type="Proteomes" id="UP000654345"/>
    </source>
</evidence>
<evidence type="ECO:0000256" key="2">
    <source>
        <dbReference type="ARBA" id="ARBA00023125"/>
    </source>
</evidence>
<accession>A0ABQ3V231</accession>
<dbReference type="InterPro" id="IPR051081">
    <property type="entry name" value="HTH_MetalResp_TranReg"/>
</dbReference>
<evidence type="ECO:0000256" key="1">
    <source>
        <dbReference type="ARBA" id="ARBA00023015"/>
    </source>
</evidence>
<keyword evidence="6" id="KW-1185">Reference proteome</keyword>
<dbReference type="Gene3D" id="1.10.10.10">
    <property type="entry name" value="Winged helix-like DNA-binding domain superfamily/Winged helix DNA-binding domain"/>
    <property type="match status" value="1"/>
</dbReference>
<dbReference type="Pfam" id="PF01022">
    <property type="entry name" value="HTH_5"/>
    <property type="match status" value="1"/>
</dbReference>
<comment type="caution">
    <text evidence="5">The sequence shown here is derived from an EMBL/GenBank/DDBJ whole genome shotgun (WGS) entry which is preliminary data.</text>
</comment>
<protein>
    <recommendedName>
        <fullName evidence="4">HTH arsR-type domain-containing protein</fullName>
    </recommendedName>
</protein>
<dbReference type="NCBIfam" id="NF033788">
    <property type="entry name" value="HTH_metalloreg"/>
    <property type="match status" value="1"/>
</dbReference>
<keyword evidence="3" id="KW-0804">Transcription</keyword>
<dbReference type="PROSITE" id="PS50987">
    <property type="entry name" value="HTH_ARSR_2"/>
    <property type="match status" value="1"/>
</dbReference>
<sequence>MEMQEAYKAIADPTRRRILKCLREGAHTVGDLAEQAGVTRSLLSHHLTILKLADLVRVERRGQFQVYSLNTTVFQDLMMEVLGWFGDMHVPTDLQDKTLFTTEEEPCSDQPLEKTHE</sequence>
<reference evidence="5 6" key="1">
    <citation type="journal article" date="2021" name="Int. J. Syst. Evol. Microbiol.">
        <title>Reticulibacter mediterranei gen. nov., sp. nov., within the new family Reticulibacteraceae fam. nov., and Ktedonospora formicarum gen. nov., sp. nov., Ktedonobacter robiniae sp. nov., Dictyobacter formicarum sp. nov. and Dictyobacter arantiisoli sp. nov., belonging to the class Ktedonobacteria.</title>
        <authorList>
            <person name="Yabe S."/>
            <person name="Zheng Y."/>
            <person name="Wang C.M."/>
            <person name="Sakai Y."/>
            <person name="Abe K."/>
            <person name="Yokota A."/>
            <person name="Donadio S."/>
            <person name="Cavaletti L."/>
            <person name="Monciardini P."/>
        </authorList>
    </citation>
    <scope>NUCLEOTIDE SEQUENCE [LARGE SCALE GENOMIC DNA]</scope>
    <source>
        <strain evidence="5 6">SOSP1-30</strain>
    </source>
</reference>
<dbReference type="InterPro" id="IPR036390">
    <property type="entry name" value="WH_DNA-bd_sf"/>
</dbReference>
<dbReference type="CDD" id="cd00090">
    <property type="entry name" value="HTH_ARSR"/>
    <property type="match status" value="1"/>
</dbReference>
<dbReference type="InterPro" id="IPR036388">
    <property type="entry name" value="WH-like_DNA-bd_sf"/>
</dbReference>
<evidence type="ECO:0000259" key="4">
    <source>
        <dbReference type="PROSITE" id="PS50987"/>
    </source>
</evidence>
<evidence type="ECO:0000256" key="3">
    <source>
        <dbReference type="ARBA" id="ARBA00023163"/>
    </source>
</evidence>
<dbReference type="Proteomes" id="UP000654345">
    <property type="component" value="Unassembled WGS sequence"/>
</dbReference>
<gene>
    <name evidence="5" type="ORF">KSB_74250</name>
</gene>